<dbReference type="KEGG" id="sulg:FJR48_01885"/>
<comment type="subcellular location">
    <subcellularLocation>
        <location evidence="1">Cell inner membrane</location>
    </subcellularLocation>
</comment>
<keyword evidence="4 7" id="KW-0808">Transferase</keyword>
<sequence length="295" mass="34586">MGYKIFLVFESFLMLFPRKVRKWFFTSLGTLGYYISSRYRKVSFDNLNFIFSNKLSEQEKTEITKYSFKNLLLNFHHVMELRHMSKDELSKIVKIQNIEAVEKVHKEGRAVIYVTTHYSSWELGGASIGAFIEPIVAVYRKMKNPTMQEWLLEGRAKFGNINLEKSKVIKPLIRYIKEKKGSGILIDTNLNKREGVEVDFMGKKISQTPTPAYLARKFNAAIIPVTIRTDDEENYTLMLFDEIKVEKTDDESADIQKATQAQADWLGSLIEKEPKFWFWIHRRFKTDYPEIYASK</sequence>
<dbReference type="GO" id="GO:0016746">
    <property type="term" value="F:acyltransferase activity"/>
    <property type="evidence" value="ECO:0007669"/>
    <property type="project" value="UniProtKB-KW"/>
</dbReference>
<dbReference type="InterPro" id="IPR004960">
    <property type="entry name" value="LipA_acyltrans"/>
</dbReference>
<keyword evidence="5" id="KW-0472">Membrane</keyword>
<dbReference type="PANTHER" id="PTHR30606">
    <property type="entry name" value="LIPID A BIOSYNTHESIS LAUROYL ACYLTRANSFERASE"/>
    <property type="match status" value="1"/>
</dbReference>
<evidence type="ECO:0000256" key="5">
    <source>
        <dbReference type="ARBA" id="ARBA00023136"/>
    </source>
</evidence>
<dbReference type="Proteomes" id="UP000326944">
    <property type="component" value="Chromosome"/>
</dbReference>
<dbReference type="RefSeq" id="WP_152306485.1">
    <property type="nucleotide sequence ID" value="NZ_CP043617.1"/>
</dbReference>
<dbReference type="EMBL" id="CP043617">
    <property type="protein sequence ID" value="QFR48542.1"/>
    <property type="molecule type" value="Genomic_DNA"/>
</dbReference>
<evidence type="ECO:0000256" key="1">
    <source>
        <dbReference type="ARBA" id="ARBA00004533"/>
    </source>
</evidence>
<accession>A0A5P8NYN0</accession>
<organism evidence="7 8">
    <name type="scientific">Sulfurimonas lithotrophica</name>
    <dbReference type="NCBI Taxonomy" id="2590022"/>
    <lineage>
        <taxon>Bacteria</taxon>
        <taxon>Pseudomonadati</taxon>
        <taxon>Campylobacterota</taxon>
        <taxon>Epsilonproteobacteria</taxon>
        <taxon>Campylobacterales</taxon>
        <taxon>Sulfurimonadaceae</taxon>
        <taxon>Sulfurimonas</taxon>
    </lineage>
</organism>
<dbReference type="AlphaFoldDB" id="A0A5P8NYN0"/>
<proteinExistence type="predicted"/>
<keyword evidence="3" id="KW-0997">Cell inner membrane</keyword>
<name>A0A5P8NYN0_9BACT</name>
<protein>
    <submittedName>
        <fullName evidence="7">Lipid A biosynthesis acyltransferase</fullName>
    </submittedName>
</protein>
<reference evidence="7 8" key="1">
    <citation type="submission" date="2019-09" db="EMBL/GenBank/DDBJ databases">
        <title>Sulfurimonas gotlandica sp. nov., a chemoautotrophic and psychrotolerant epsilonproteobacterium isolated from a pelagic redoxcline, and an emended description of the genus Sulfurimonas.</title>
        <authorList>
            <person name="Wang S."/>
            <person name="Jiang L."/>
            <person name="Shao S."/>
        </authorList>
    </citation>
    <scope>NUCLEOTIDE SEQUENCE [LARGE SCALE GENOMIC DNA]</scope>
    <source>
        <strain evidence="7 8">GYSZ_1</strain>
    </source>
</reference>
<evidence type="ECO:0000256" key="4">
    <source>
        <dbReference type="ARBA" id="ARBA00022679"/>
    </source>
</evidence>
<gene>
    <name evidence="7" type="ORF">FJR48_01885</name>
</gene>
<evidence type="ECO:0000313" key="7">
    <source>
        <dbReference type="EMBL" id="QFR48542.1"/>
    </source>
</evidence>
<evidence type="ECO:0000256" key="6">
    <source>
        <dbReference type="ARBA" id="ARBA00023315"/>
    </source>
</evidence>
<dbReference type="GO" id="GO:0005886">
    <property type="term" value="C:plasma membrane"/>
    <property type="evidence" value="ECO:0007669"/>
    <property type="project" value="UniProtKB-SubCell"/>
</dbReference>
<keyword evidence="8" id="KW-1185">Reference proteome</keyword>
<evidence type="ECO:0000313" key="8">
    <source>
        <dbReference type="Proteomes" id="UP000326944"/>
    </source>
</evidence>
<dbReference type="OrthoDB" id="9803456at2"/>
<evidence type="ECO:0000256" key="2">
    <source>
        <dbReference type="ARBA" id="ARBA00022475"/>
    </source>
</evidence>
<dbReference type="NCBIfam" id="NF006270">
    <property type="entry name" value="PRK08419.1"/>
    <property type="match status" value="1"/>
</dbReference>
<evidence type="ECO:0000256" key="3">
    <source>
        <dbReference type="ARBA" id="ARBA00022519"/>
    </source>
</evidence>
<dbReference type="PANTHER" id="PTHR30606:SF10">
    <property type="entry name" value="PHOSPHATIDYLINOSITOL MANNOSIDE ACYLTRANSFERASE"/>
    <property type="match status" value="1"/>
</dbReference>
<dbReference type="CDD" id="cd07984">
    <property type="entry name" value="LPLAT_LABLAT-like"/>
    <property type="match status" value="1"/>
</dbReference>
<keyword evidence="6 7" id="KW-0012">Acyltransferase</keyword>
<dbReference type="GO" id="GO:0009247">
    <property type="term" value="P:glycolipid biosynthetic process"/>
    <property type="evidence" value="ECO:0007669"/>
    <property type="project" value="UniProtKB-ARBA"/>
</dbReference>
<keyword evidence="2" id="KW-1003">Cell membrane</keyword>
<dbReference type="Pfam" id="PF03279">
    <property type="entry name" value="Lip_A_acyltrans"/>
    <property type="match status" value="1"/>
</dbReference>